<reference evidence="2 3" key="1">
    <citation type="submission" date="2013-11" db="EMBL/GenBank/DDBJ databases">
        <title>Draft genome of the bovine lungworm Dictyocaulus viviparus.</title>
        <authorList>
            <person name="Mitreva M."/>
        </authorList>
    </citation>
    <scope>NUCLEOTIDE SEQUENCE [LARGE SCALE GENOMIC DNA]</scope>
    <source>
        <strain evidence="2 3">HannoverDv2000</strain>
    </source>
</reference>
<reference evidence="3" key="2">
    <citation type="journal article" date="2016" name="Sci. Rep.">
        <title>Dictyocaulus viviparus genome, variome and transcriptome elucidate lungworm biology and support future intervention.</title>
        <authorList>
            <person name="McNulty S.N."/>
            <person name="Strube C."/>
            <person name="Rosa B.A."/>
            <person name="Martin J.C."/>
            <person name="Tyagi R."/>
            <person name="Choi Y.J."/>
            <person name="Wang Q."/>
            <person name="Hallsworth Pepin K."/>
            <person name="Zhang X."/>
            <person name="Ozersky P."/>
            <person name="Wilson R.K."/>
            <person name="Sternberg P.W."/>
            <person name="Gasser R.B."/>
            <person name="Mitreva M."/>
        </authorList>
    </citation>
    <scope>NUCLEOTIDE SEQUENCE [LARGE SCALE GENOMIC DNA]</scope>
    <source>
        <strain evidence="3">HannoverDv2000</strain>
    </source>
</reference>
<sequence>MDIEPSTLPANFTTIFERTSPLRFRHRLDYHSFSSMLINSLPENGLRALTLDSRRVSMLKIAKFVDTIKEAVDEICEELRTRENLSKAEVQAEKDLSSEVQQLISSRYVETVMKLVEACAQAIDVPLKIISDRFHLLLFGWDSFLLQGGVLRVRLQLSPGRSHPGIIDVTTNWLDQIDTVLSRAQATLSTRTSAFAVSLAQEKNIMSKVWHKMAAQTSSSFIDQSFIYCSECKLYFHNEDTDFMHNRIFHQKSRECEECYDMFHTLLGLDLHMVGYHKRSFVGDV</sequence>
<dbReference type="PROSITE" id="PS00028">
    <property type="entry name" value="ZINC_FINGER_C2H2_1"/>
    <property type="match status" value="2"/>
</dbReference>
<evidence type="ECO:0000313" key="2">
    <source>
        <dbReference type="EMBL" id="KJH40746.1"/>
    </source>
</evidence>
<name>A0A0D8XEB0_DICVI</name>
<dbReference type="OrthoDB" id="5816235at2759"/>
<proteinExistence type="predicted"/>
<gene>
    <name evidence="2" type="ORF">DICVIV_13292</name>
</gene>
<evidence type="ECO:0000259" key="1">
    <source>
        <dbReference type="PROSITE" id="PS00028"/>
    </source>
</evidence>
<dbReference type="InterPro" id="IPR013087">
    <property type="entry name" value="Znf_C2H2_type"/>
</dbReference>
<evidence type="ECO:0000313" key="3">
    <source>
        <dbReference type="Proteomes" id="UP000053766"/>
    </source>
</evidence>
<feature type="domain" description="C2H2-type" evidence="1">
    <location>
        <begin position="229"/>
        <end position="250"/>
    </location>
</feature>
<dbReference type="STRING" id="29172.A0A0D8XEB0"/>
<dbReference type="AlphaFoldDB" id="A0A0D8XEB0"/>
<dbReference type="Proteomes" id="UP000053766">
    <property type="component" value="Unassembled WGS sequence"/>
</dbReference>
<feature type="domain" description="C2H2-type" evidence="1">
    <location>
        <begin position="256"/>
        <end position="277"/>
    </location>
</feature>
<dbReference type="EMBL" id="KN717029">
    <property type="protein sequence ID" value="KJH40746.1"/>
    <property type="molecule type" value="Genomic_DNA"/>
</dbReference>
<protein>
    <recommendedName>
        <fullName evidence="1">C2H2-type domain-containing protein</fullName>
    </recommendedName>
</protein>
<keyword evidence="3" id="KW-1185">Reference proteome</keyword>
<accession>A0A0D8XEB0</accession>
<organism evidence="2 3">
    <name type="scientific">Dictyocaulus viviparus</name>
    <name type="common">Bovine lungworm</name>
    <dbReference type="NCBI Taxonomy" id="29172"/>
    <lineage>
        <taxon>Eukaryota</taxon>
        <taxon>Metazoa</taxon>
        <taxon>Ecdysozoa</taxon>
        <taxon>Nematoda</taxon>
        <taxon>Chromadorea</taxon>
        <taxon>Rhabditida</taxon>
        <taxon>Rhabditina</taxon>
        <taxon>Rhabditomorpha</taxon>
        <taxon>Strongyloidea</taxon>
        <taxon>Metastrongylidae</taxon>
        <taxon>Dictyocaulus</taxon>
    </lineage>
</organism>